<dbReference type="GO" id="GO:0016020">
    <property type="term" value="C:membrane"/>
    <property type="evidence" value="ECO:0007669"/>
    <property type="project" value="UniProtKB-SubCell"/>
</dbReference>
<dbReference type="Pfam" id="PF00854">
    <property type="entry name" value="PTR2"/>
    <property type="match status" value="1"/>
</dbReference>
<sequence length="215" mass="24774">MNERMRNYEAELKRKREEKLNEFEIEESLVAWCIFLSTPIAIQSSLVVLQALVMDRSLGPHFKIPASFVSVIVLISAPIFLTFLDRVLLPCWHKITGKSLMPLQRIGAGHVLTVLGMVVSALVESKRLKLAHVHIMFPCPCYGIAFYLSTALIDQVRRSTDWLPDEINHGKVDNVYWIYLRRFEMMINDIVMVGISDNDDTFFSPTFYEKDCQDM</sequence>
<dbReference type="AlphaFoldDB" id="G7IKQ8"/>
<evidence type="ECO:0000313" key="9">
    <source>
        <dbReference type="Proteomes" id="UP000002051"/>
    </source>
</evidence>
<feature type="transmembrane region" description="Helical" evidence="6">
    <location>
        <begin position="29"/>
        <end position="52"/>
    </location>
</feature>
<keyword evidence="5 6" id="KW-0472">Membrane</keyword>
<evidence type="ECO:0000256" key="4">
    <source>
        <dbReference type="ARBA" id="ARBA00022989"/>
    </source>
</evidence>
<dbReference type="InterPro" id="IPR000109">
    <property type="entry name" value="POT_fam"/>
</dbReference>
<feature type="transmembrane region" description="Helical" evidence="6">
    <location>
        <begin position="105"/>
        <end position="123"/>
    </location>
</feature>
<evidence type="ECO:0000256" key="3">
    <source>
        <dbReference type="ARBA" id="ARBA00022692"/>
    </source>
</evidence>
<comment type="similarity">
    <text evidence="2">Belongs to the major facilitator superfamily. Proton-dependent oligopeptide transporter (POT/PTR) (TC 2.A.17) family.</text>
</comment>
<dbReference type="HOGENOM" id="CLU_1284974_0_0_1"/>
<name>G7IKQ8_MEDTR</name>
<dbReference type="EMBL" id="CM001218">
    <property type="protein sequence ID" value="AES67435.2"/>
    <property type="molecule type" value="Genomic_DNA"/>
</dbReference>
<proteinExistence type="inferred from homology"/>
<dbReference type="EnsemblPlants" id="AES67435">
    <property type="protein sequence ID" value="AES67435"/>
    <property type="gene ID" value="MTR_2g093650"/>
</dbReference>
<dbReference type="Proteomes" id="UP000002051">
    <property type="component" value="Chromosome 2"/>
</dbReference>
<dbReference type="GO" id="GO:0022857">
    <property type="term" value="F:transmembrane transporter activity"/>
    <property type="evidence" value="ECO:0007669"/>
    <property type="project" value="InterPro"/>
</dbReference>
<dbReference type="InterPro" id="IPR036259">
    <property type="entry name" value="MFS_trans_sf"/>
</dbReference>
<evidence type="ECO:0000313" key="7">
    <source>
        <dbReference type="EMBL" id="AES67435.2"/>
    </source>
</evidence>
<evidence type="ECO:0000256" key="1">
    <source>
        <dbReference type="ARBA" id="ARBA00004141"/>
    </source>
</evidence>
<keyword evidence="9" id="KW-1185">Reference proteome</keyword>
<evidence type="ECO:0000256" key="2">
    <source>
        <dbReference type="ARBA" id="ARBA00005982"/>
    </source>
</evidence>
<comment type="subcellular location">
    <subcellularLocation>
        <location evidence="1">Membrane</location>
        <topology evidence="1">Multi-pass membrane protein</topology>
    </subcellularLocation>
</comment>
<reference evidence="7 9" key="1">
    <citation type="journal article" date="2011" name="Nature">
        <title>The Medicago genome provides insight into the evolution of rhizobial symbioses.</title>
        <authorList>
            <person name="Young N.D."/>
            <person name="Debelle F."/>
            <person name="Oldroyd G.E."/>
            <person name="Geurts R."/>
            <person name="Cannon S.B."/>
            <person name="Udvardi M.K."/>
            <person name="Benedito V.A."/>
            <person name="Mayer K.F."/>
            <person name="Gouzy J."/>
            <person name="Schoof H."/>
            <person name="Van de Peer Y."/>
            <person name="Proost S."/>
            <person name="Cook D.R."/>
            <person name="Meyers B.C."/>
            <person name="Spannagl M."/>
            <person name="Cheung F."/>
            <person name="De Mita S."/>
            <person name="Krishnakumar V."/>
            <person name="Gundlach H."/>
            <person name="Zhou S."/>
            <person name="Mudge J."/>
            <person name="Bharti A.K."/>
            <person name="Murray J.D."/>
            <person name="Naoumkina M.A."/>
            <person name="Rosen B."/>
            <person name="Silverstein K.A."/>
            <person name="Tang H."/>
            <person name="Rombauts S."/>
            <person name="Zhao P.X."/>
            <person name="Zhou P."/>
            <person name="Barbe V."/>
            <person name="Bardou P."/>
            <person name="Bechner M."/>
            <person name="Bellec A."/>
            <person name="Berger A."/>
            <person name="Berges H."/>
            <person name="Bidwell S."/>
            <person name="Bisseling T."/>
            <person name="Choisne N."/>
            <person name="Couloux A."/>
            <person name="Denny R."/>
            <person name="Deshpande S."/>
            <person name="Dai X."/>
            <person name="Doyle J.J."/>
            <person name="Dudez A.M."/>
            <person name="Farmer A.D."/>
            <person name="Fouteau S."/>
            <person name="Franken C."/>
            <person name="Gibelin C."/>
            <person name="Gish J."/>
            <person name="Goldstein S."/>
            <person name="Gonzalez A.J."/>
            <person name="Green P.J."/>
            <person name="Hallab A."/>
            <person name="Hartog M."/>
            <person name="Hua A."/>
            <person name="Humphray S.J."/>
            <person name="Jeong D.H."/>
            <person name="Jing Y."/>
            <person name="Jocker A."/>
            <person name="Kenton S.M."/>
            <person name="Kim D.J."/>
            <person name="Klee K."/>
            <person name="Lai H."/>
            <person name="Lang C."/>
            <person name="Lin S."/>
            <person name="Macmil S.L."/>
            <person name="Magdelenat G."/>
            <person name="Matthews L."/>
            <person name="McCorrison J."/>
            <person name="Monaghan E.L."/>
            <person name="Mun J.H."/>
            <person name="Najar F.Z."/>
            <person name="Nicholson C."/>
            <person name="Noirot C."/>
            <person name="O'Bleness M."/>
            <person name="Paule C.R."/>
            <person name="Poulain J."/>
            <person name="Prion F."/>
            <person name="Qin B."/>
            <person name="Qu C."/>
            <person name="Retzel E.F."/>
            <person name="Riddle C."/>
            <person name="Sallet E."/>
            <person name="Samain S."/>
            <person name="Samson N."/>
            <person name="Sanders I."/>
            <person name="Saurat O."/>
            <person name="Scarpelli C."/>
            <person name="Schiex T."/>
            <person name="Segurens B."/>
            <person name="Severin A.J."/>
            <person name="Sherrier D.J."/>
            <person name="Shi R."/>
            <person name="Sims S."/>
            <person name="Singer S.R."/>
            <person name="Sinharoy S."/>
            <person name="Sterck L."/>
            <person name="Viollet A."/>
            <person name="Wang B.B."/>
            <person name="Wang K."/>
            <person name="Wang M."/>
            <person name="Wang X."/>
            <person name="Warfsmann J."/>
            <person name="Weissenbach J."/>
            <person name="White D.D."/>
            <person name="White J.D."/>
            <person name="Wiley G.B."/>
            <person name="Wincker P."/>
            <person name="Xing Y."/>
            <person name="Yang L."/>
            <person name="Yao Z."/>
            <person name="Ying F."/>
            <person name="Zhai J."/>
            <person name="Zhou L."/>
            <person name="Zuber A."/>
            <person name="Denarie J."/>
            <person name="Dixon R.A."/>
            <person name="May G.D."/>
            <person name="Schwartz D.C."/>
            <person name="Rogers J."/>
            <person name="Quetier F."/>
            <person name="Town C.D."/>
            <person name="Roe B.A."/>
        </authorList>
    </citation>
    <scope>NUCLEOTIDE SEQUENCE [LARGE SCALE GENOMIC DNA]</scope>
    <source>
        <strain evidence="7">A17</strain>
        <strain evidence="8 9">cv. Jemalong A17</strain>
    </source>
</reference>
<dbReference type="PANTHER" id="PTHR11654">
    <property type="entry name" value="OLIGOPEPTIDE TRANSPORTER-RELATED"/>
    <property type="match status" value="1"/>
</dbReference>
<reference evidence="7 9" key="2">
    <citation type="journal article" date="2014" name="BMC Genomics">
        <title>An improved genome release (version Mt4.0) for the model legume Medicago truncatula.</title>
        <authorList>
            <person name="Tang H."/>
            <person name="Krishnakumar V."/>
            <person name="Bidwell S."/>
            <person name="Rosen B."/>
            <person name="Chan A."/>
            <person name="Zhou S."/>
            <person name="Gentzbittel L."/>
            <person name="Childs K.L."/>
            <person name="Yandell M."/>
            <person name="Gundlach H."/>
            <person name="Mayer K.F."/>
            <person name="Schwartz D.C."/>
            <person name="Town C.D."/>
        </authorList>
    </citation>
    <scope>GENOME REANNOTATION</scope>
    <source>
        <strain evidence="8 9">cv. Jemalong A17</strain>
    </source>
</reference>
<keyword evidence="4 6" id="KW-1133">Transmembrane helix</keyword>
<dbReference type="Gene3D" id="1.20.1250.20">
    <property type="entry name" value="MFS general substrate transporter like domains"/>
    <property type="match status" value="1"/>
</dbReference>
<accession>A0A0C3V7U4</accession>
<accession>G7IKQ8</accession>
<evidence type="ECO:0000313" key="8">
    <source>
        <dbReference type="EnsemblPlants" id="AES67435"/>
    </source>
</evidence>
<feature type="transmembrane region" description="Helical" evidence="6">
    <location>
        <begin position="64"/>
        <end position="84"/>
    </location>
</feature>
<keyword evidence="3 6" id="KW-0812">Transmembrane</keyword>
<feature type="transmembrane region" description="Helical" evidence="6">
    <location>
        <begin position="135"/>
        <end position="153"/>
    </location>
</feature>
<evidence type="ECO:0000256" key="5">
    <source>
        <dbReference type="ARBA" id="ARBA00023136"/>
    </source>
</evidence>
<gene>
    <name evidence="7" type="ordered locus">MTR_2g093650</name>
</gene>
<evidence type="ECO:0000256" key="6">
    <source>
        <dbReference type="SAM" id="Phobius"/>
    </source>
</evidence>
<protein>
    <submittedName>
        <fullName evidence="7">POT family protein</fullName>
    </submittedName>
</protein>
<organism evidence="7 9">
    <name type="scientific">Medicago truncatula</name>
    <name type="common">Barrel medic</name>
    <name type="synonym">Medicago tribuloides</name>
    <dbReference type="NCBI Taxonomy" id="3880"/>
    <lineage>
        <taxon>Eukaryota</taxon>
        <taxon>Viridiplantae</taxon>
        <taxon>Streptophyta</taxon>
        <taxon>Embryophyta</taxon>
        <taxon>Tracheophyta</taxon>
        <taxon>Spermatophyta</taxon>
        <taxon>Magnoliopsida</taxon>
        <taxon>eudicotyledons</taxon>
        <taxon>Gunneridae</taxon>
        <taxon>Pentapetalae</taxon>
        <taxon>rosids</taxon>
        <taxon>fabids</taxon>
        <taxon>Fabales</taxon>
        <taxon>Fabaceae</taxon>
        <taxon>Papilionoideae</taxon>
        <taxon>50 kb inversion clade</taxon>
        <taxon>NPAAA clade</taxon>
        <taxon>Hologalegina</taxon>
        <taxon>IRL clade</taxon>
        <taxon>Trifolieae</taxon>
        <taxon>Medicago</taxon>
    </lineage>
</organism>
<reference evidence="8" key="3">
    <citation type="submission" date="2015-04" db="UniProtKB">
        <authorList>
            <consortium name="EnsemblPlants"/>
        </authorList>
    </citation>
    <scope>IDENTIFICATION</scope>
    <source>
        <strain evidence="8">cv. Jemalong A17</strain>
    </source>
</reference>